<feature type="domain" description="F-box" evidence="1">
    <location>
        <begin position="79"/>
        <end position="131"/>
    </location>
</feature>
<dbReference type="KEGG" id="cci:CC1G_08299"/>
<evidence type="ECO:0000259" key="1">
    <source>
        <dbReference type="Pfam" id="PF12937"/>
    </source>
</evidence>
<dbReference type="AlphaFoldDB" id="A8PG62"/>
<dbReference type="Proteomes" id="UP000001861">
    <property type="component" value="Unassembled WGS sequence"/>
</dbReference>
<keyword evidence="3" id="KW-1185">Reference proteome</keyword>
<sequence length="597" mass="67712">MNSLPAGILLQAPTNTPVWPSAVLLQLPDIPVPPATYLQIPPVAVELSDQNGNQQSHRIHPLLHLIPDVRSTPIDNLANEILLSVFEYCLTLRDGEPKEKLKILLSLSRVCRRWRMLVTTTPTFWNAIYLRRFARYPGELYWHRDDRFDRWVHKSEQLFQRTGPGLPLSVTMDLKTGTSGTETIDPRIFSTAGQWEELDITLTISTLYLVDYLSAMSSETIGMNLKALKFTLKLPDYRGLWHPLDTQRMILEGMKAFLRSTPRLYLDLPALPSLPCPLYLRNVITWPDLTHLHLRTMNVSFLHVGDILTLSPNLVYLNIWVAPIAGTAPYIIARGTVKHPKLQTFHLLFGDLHPDALVFSANLELPALKSLGLFITQPPAGVYANCSVIARQTFLPTFISRFGQQLEILFLEEAAPYPDMLNPFLNSTLEDIACATPNLVQFQLKCATLSKPLELGLDLLATTLPSNDLGCAWAGIVTRTRNIFLGKLIIHSLWPKLRFFRWDGNKATDLSDTVLLDFMRSRSEKSVYRDVRVSPLEEVVVSLARRARSLLDLSDLSMWYEIEYLTSYYGSHGDSSIPVKNVLERRDLEDRGFGWRG</sequence>
<dbReference type="Pfam" id="PF12937">
    <property type="entry name" value="F-box-like"/>
    <property type="match status" value="1"/>
</dbReference>
<dbReference type="VEuPathDB" id="FungiDB:CC1G_08299"/>
<dbReference type="GeneID" id="6017829"/>
<dbReference type="SUPFAM" id="SSF81383">
    <property type="entry name" value="F-box domain"/>
    <property type="match status" value="1"/>
</dbReference>
<dbReference type="Gene3D" id="1.20.1280.50">
    <property type="match status" value="1"/>
</dbReference>
<dbReference type="RefSeq" id="XP_001841155.1">
    <property type="nucleotide sequence ID" value="XM_001841103.1"/>
</dbReference>
<dbReference type="InterPro" id="IPR001810">
    <property type="entry name" value="F-box_dom"/>
</dbReference>
<dbReference type="InParanoid" id="A8PG62"/>
<name>A8PG62_COPC7</name>
<gene>
    <name evidence="2" type="ORF">CC1G_08299</name>
</gene>
<comment type="caution">
    <text evidence="2">The sequence shown here is derived from an EMBL/GenBank/DDBJ whole genome shotgun (WGS) entry which is preliminary data.</text>
</comment>
<evidence type="ECO:0000313" key="3">
    <source>
        <dbReference type="Proteomes" id="UP000001861"/>
    </source>
</evidence>
<evidence type="ECO:0000313" key="2">
    <source>
        <dbReference type="EMBL" id="EAU80692.1"/>
    </source>
</evidence>
<dbReference type="EMBL" id="AACS02000002">
    <property type="protein sequence ID" value="EAU80692.1"/>
    <property type="molecule type" value="Genomic_DNA"/>
</dbReference>
<dbReference type="CDD" id="cd09917">
    <property type="entry name" value="F-box_SF"/>
    <property type="match status" value="1"/>
</dbReference>
<reference evidence="2 3" key="1">
    <citation type="journal article" date="2010" name="Proc. Natl. Acad. Sci. U.S.A.">
        <title>Insights into evolution of multicellular fungi from the assembled chromosomes of the mushroom Coprinopsis cinerea (Coprinus cinereus).</title>
        <authorList>
            <person name="Stajich J.E."/>
            <person name="Wilke S.K."/>
            <person name="Ahren D."/>
            <person name="Au C.H."/>
            <person name="Birren B.W."/>
            <person name="Borodovsky M."/>
            <person name="Burns C."/>
            <person name="Canback B."/>
            <person name="Casselton L.A."/>
            <person name="Cheng C.K."/>
            <person name="Deng J."/>
            <person name="Dietrich F.S."/>
            <person name="Fargo D.C."/>
            <person name="Farman M.L."/>
            <person name="Gathman A.C."/>
            <person name="Goldberg J."/>
            <person name="Guigo R."/>
            <person name="Hoegger P.J."/>
            <person name="Hooker J.B."/>
            <person name="Huggins A."/>
            <person name="James T.Y."/>
            <person name="Kamada T."/>
            <person name="Kilaru S."/>
            <person name="Kodira C."/>
            <person name="Kues U."/>
            <person name="Kupfer D."/>
            <person name="Kwan H.S."/>
            <person name="Lomsadze A."/>
            <person name="Li W."/>
            <person name="Lilly W.W."/>
            <person name="Ma L.J."/>
            <person name="Mackey A.J."/>
            <person name="Manning G."/>
            <person name="Martin F."/>
            <person name="Muraguchi H."/>
            <person name="Natvig D.O."/>
            <person name="Palmerini H."/>
            <person name="Ramesh M.A."/>
            <person name="Rehmeyer C.J."/>
            <person name="Roe B.A."/>
            <person name="Shenoy N."/>
            <person name="Stanke M."/>
            <person name="Ter-Hovhannisyan V."/>
            <person name="Tunlid A."/>
            <person name="Velagapudi R."/>
            <person name="Vision T.J."/>
            <person name="Zeng Q."/>
            <person name="Zolan M.E."/>
            <person name="Pukkila P.J."/>
        </authorList>
    </citation>
    <scope>NUCLEOTIDE SEQUENCE [LARGE SCALE GENOMIC DNA]</scope>
    <source>
        <strain evidence="3">Okayama-7 / 130 / ATCC MYA-4618 / FGSC 9003</strain>
    </source>
</reference>
<organism evidence="2 3">
    <name type="scientific">Coprinopsis cinerea (strain Okayama-7 / 130 / ATCC MYA-4618 / FGSC 9003)</name>
    <name type="common">Inky cap fungus</name>
    <name type="synonym">Hormographiella aspergillata</name>
    <dbReference type="NCBI Taxonomy" id="240176"/>
    <lineage>
        <taxon>Eukaryota</taxon>
        <taxon>Fungi</taxon>
        <taxon>Dikarya</taxon>
        <taxon>Basidiomycota</taxon>
        <taxon>Agaricomycotina</taxon>
        <taxon>Agaricomycetes</taxon>
        <taxon>Agaricomycetidae</taxon>
        <taxon>Agaricales</taxon>
        <taxon>Agaricineae</taxon>
        <taxon>Psathyrellaceae</taxon>
        <taxon>Coprinopsis</taxon>
    </lineage>
</organism>
<accession>A8PG62</accession>
<dbReference type="InterPro" id="IPR036047">
    <property type="entry name" value="F-box-like_dom_sf"/>
</dbReference>
<proteinExistence type="predicted"/>
<protein>
    <recommendedName>
        <fullName evidence="1">F-box domain-containing protein</fullName>
    </recommendedName>
</protein>